<gene>
    <name evidence="1" type="ORF">TSUD_46300</name>
</gene>
<organism evidence="1 2">
    <name type="scientific">Trifolium subterraneum</name>
    <name type="common">Subterranean clover</name>
    <dbReference type="NCBI Taxonomy" id="3900"/>
    <lineage>
        <taxon>Eukaryota</taxon>
        <taxon>Viridiplantae</taxon>
        <taxon>Streptophyta</taxon>
        <taxon>Embryophyta</taxon>
        <taxon>Tracheophyta</taxon>
        <taxon>Spermatophyta</taxon>
        <taxon>Magnoliopsida</taxon>
        <taxon>eudicotyledons</taxon>
        <taxon>Gunneridae</taxon>
        <taxon>Pentapetalae</taxon>
        <taxon>rosids</taxon>
        <taxon>fabids</taxon>
        <taxon>Fabales</taxon>
        <taxon>Fabaceae</taxon>
        <taxon>Papilionoideae</taxon>
        <taxon>50 kb inversion clade</taxon>
        <taxon>NPAAA clade</taxon>
        <taxon>Hologalegina</taxon>
        <taxon>IRL clade</taxon>
        <taxon>Trifolieae</taxon>
        <taxon>Trifolium</taxon>
    </lineage>
</organism>
<evidence type="ECO:0000313" key="1">
    <source>
        <dbReference type="EMBL" id="GAU47419.1"/>
    </source>
</evidence>
<proteinExistence type="predicted"/>
<accession>A0A2Z6PLK5</accession>
<dbReference type="AlphaFoldDB" id="A0A2Z6PLK5"/>
<sequence length="74" mass="8515">MVWWHGSRAKFRQILIGEDILFKGAIELQIYTVHLSRSPTIKSILGLKGGRAWHKIKDKIIVSCLVEYLEVVQP</sequence>
<evidence type="ECO:0000313" key="2">
    <source>
        <dbReference type="Proteomes" id="UP000242715"/>
    </source>
</evidence>
<name>A0A2Z6PLK5_TRISU</name>
<dbReference type="EMBL" id="DF974312">
    <property type="protein sequence ID" value="GAU47419.1"/>
    <property type="molecule type" value="Genomic_DNA"/>
</dbReference>
<keyword evidence="2" id="KW-1185">Reference proteome</keyword>
<reference evidence="2" key="1">
    <citation type="journal article" date="2017" name="Front. Plant Sci.">
        <title>Climate Clever Clovers: New Paradigm to Reduce the Environmental Footprint of Ruminants by Breeding Low Methanogenic Forages Utilizing Haplotype Variation.</title>
        <authorList>
            <person name="Kaur P."/>
            <person name="Appels R."/>
            <person name="Bayer P.E."/>
            <person name="Keeble-Gagnere G."/>
            <person name="Wang J."/>
            <person name="Hirakawa H."/>
            <person name="Shirasawa K."/>
            <person name="Vercoe P."/>
            <person name="Stefanova K."/>
            <person name="Durmic Z."/>
            <person name="Nichols P."/>
            <person name="Revell C."/>
            <person name="Isobe S.N."/>
            <person name="Edwards D."/>
            <person name="Erskine W."/>
        </authorList>
    </citation>
    <scope>NUCLEOTIDE SEQUENCE [LARGE SCALE GENOMIC DNA]</scope>
    <source>
        <strain evidence="2">cv. Daliak</strain>
    </source>
</reference>
<protein>
    <submittedName>
        <fullName evidence="1">Uncharacterized protein</fullName>
    </submittedName>
</protein>
<dbReference type="Proteomes" id="UP000242715">
    <property type="component" value="Unassembled WGS sequence"/>
</dbReference>